<dbReference type="GO" id="GO:0003677">
    <property type="term" value="F:DNA binding"/>
    <property type="evidence" value="ECO:0007669"/>
    <property type="project" value="InterPro"/>
</dbReference>
<dbReference type="InterPro" id="IPR010982">
    <property type="entry name" value="Lambda_DNA-bd_dom_sf"/>
</dbReference>
<dbReference type="RefSeq" id="WP_131154530.1">
    <property type="nucleotide sequence ID" value="NZ_CP036402.1"/>
</dbReference>
<dbReference type="Proteomes" id="UP000291469">
    <property type="component" value="Chromosome"/>
</dbReference>
<dbReference type="OrthoDB" id="271159at2"/>
<accession>A0A411YE51</accession>
<proteinExistence type="predicted"/>
<evidence type="ECO:0000313" key="2">
    <source>
        <dbReference type="Proteomes" id="UP000291469"/>
    </source>
</evidence>
<gene>
    <name evidence="1" type="ORF">ER308_08200</name>
</gene>
<dbReference type="CDD" id="cd00093">
    <property type="entry name" value="HTH_XRE"/>
    <property type="match status" value="1"/>
</dbReference>
<dbReference type="SUPFAM" id="SSF47413">
    <property type="entry name" value="lambda repressor-like DNA-binding domains"/>
    <property type="match status" value="1"/>
</dbReference>
<evidence type="ECO:0000313" key="1">
    <source>
        <dbReference type="EMBL" id="QBI19533.1"/>
    </source>
</evidence>
<protein>
    <recommendedName>
        <fullName evidence="3">Helix-turn-helix domain-containing protein</fullName>
    </recommendedName>
</protein>
<organism evidence="1 2">
    <name type="scientific">Egibacter rhizosphaerae</name>
    <dbReference type="NCBI Taxonomy" id="1670831"/>
    <lineage>
        <taxon>Bacteria</taxon>
        <taxon>Bacillati</taxon>
        <taxon>Actinomycetota</taxon>
        <taxon>Nitriliruptoria</taxon>
        <taxon>Egibacterales</taxon>
        <taxon>Egibacteraceae</taxon>
        <taxon>Egibacter</taxon>
    </lineage>
</organism>
<dbReference type="EMBL" id="CP036402">
    <property type="protein sequence ID" value="QBI19533.1"/>
    <property type="molecule type" value="Genomic_DNA"/>
</dbReference>
<name>A0A411YE51_9ACTN</name>
<dbReference type="Gene3D" id="1.10.260.40">
    <property type="entry name" value="lambda repressor-like DNA-binding domains"/>
    <property type="match status" value="1"/>
</dbReference>
<reference evidence="1 2" key="1">
    <citation type="submission" date="2019-01" db="EMBL/GenBank/DDBJ databases">
        <title>Egibacter rhizosphaerae EGI 80759T.</title>
        <authorList>
            <person name="Chen D.-D."/>
            <person name="Tian Y."/>
            <person name="Jiao J.-Y."/>
            <person name="Zhang X.-T."/>
            <person name="Zhang Y.-G."/>
            <person name="Zhang Y."/>
            <person name="Xiao M."/>
            <person name="Shu W.-S."/>
            <person name="Li W.-J."/>
        </authorList>
    </citation>
    <scope>NUCLEOTIDE SEQUENCE [LARGE SCALE GENOMIC DNA]</scope>
    <source>
        <strain evidence="1 2">EGI 80759</strain>
    </source>
</reference>
<evidence type="ECO:0008006" key="3">
    <source>
        <dbReference type="Google" id="ProtNLM"/>
    </source>
</evidence>
<sequence length="148" mass="16111">MAAPELLHDDPAQAATELVAAHGDDTAWLDRFAEALDRQRGAQQLERVRSVWGLSQAETARVFGVSRQAVSKWLGRGVPSERAEAIADLAAASDLLTRYLQRDRIPAVVRRPAPALSDRSLLQIAAEGETGEVLRACREMFDVTGVHA</sequence>
<keyword evidence="2" id="KW-1185">Reference proteome</keyword>
<dbReference type="KEGG" id="erz:ER308_08200"/>
<dbReference type="AlphaFoldDB" id="A0A411YE51"/>
<dbReference type="InterPro" id="IPR001387">
    <property type="entry name" value="Cro/C1-type_HTH"/>
</dbReference>